<dbReference type="EMBL" id="LR899011">
    <property type="protein sequence ID" value="CAD7085393.1"/>
    <property type="molecule type" value="Genomic_DNA"/>
</dbReference>
<dbReference type="OMA" id="NIGRESF"/>
<dbReference type="GO" id="GO:0072487">
    <property type="term" value="C:MSL complex"/>
    <property type="evidence" value="ECO:0007669"/>
    <property type="project" value="UniProtKB-UniRule"/>
</dbReference>
<name>A0A7R8URR5_HERIL</name>
<evidence type="ECO:0000313" key="8">
    <source>
        <dbReference type="EMBL" id="CAD7085393.1"/>
    </source>
</evidence>
<dbReference type="SMART" id="SM01114">
    <property type="entry name" value="CXC"/>
    <property type="match status" value="1"/>
</dbReference>
<dbReference type="InterPro" id="IPR017907">
    <property type="entry name" value="Znf_RING_CS"/>
</dbReference>
<reference evidence="8 9" key="1">
    <citation type="submission" date="2020-11" db="EMBL/GenBank/DDBJ databases">
        <authorList>
            <person name="Wallbank WR R."/>
            <person name="Pardo Diaz C."/>
            <person name="Kozak K."/>
            <person name="Martin S."/>
            <person name="Jiggins C."/>
            <person name="Moest M."/>
            <person name="Warren A I."/>
            <person name="Generalovic N T."/>
            <person name="Byers J.R.P. K."/>
            <person name="Montejo-Kovacevich G."/>
            <person name="Yen C E."/>
        </authorList>
    </citation>
    <scope>NUCLEOTIDE SEQUENCE [LARGE SCALE GENOMIC DNA]</scope>
</reference>
<keyword evidence="5" id="KW-0158">Chromosome</keyword>
<evidence type="ECO:0000259" key="7">
    <source>
        <dbReference type="PROSITE" id="PS52051"/>
    </source>
</evidence>
<keyword evidence="5" id="KW-0539">Nucleus</keyword>
<gene>
    <name evidence="8" type="ORF">HERILL_LOCUS8240</name>
</gene>
<keyword evidence="1" id="KW-0479">Metal-binding</keyword>
<dbReference type="PROSITE" id="PS50089">
    <property type="entry name" value="ZF_RING_2"/>
    <property type="match status" value="1"/>
</dbReference>
<accession>A0A7R8URR5</accession>
<dbReference type="SUPFAM" id="SSF57850">
    <property type="entry name" value="RING/U-box"/>
    <property type="match status" value="1"/>
</dbReference>
<dbReference type="PANTHER" id="PTHR16048">
    <property type="entry name" value="MSL2-RELATED"/>
    <property type="match status" value="1"/>
</dbReference>
<dbReference type="PANTHER" id="PTHR16048:SF3">
    <property type="entry name" value="E3 UBIQUITIN-PROTEIN LIGASE MSL2"/>
    <property type="match status" value="1"/>
</dbReference>
<dbReference type="InParanoid" id="A0A7R8URR5"/>
<evidence type="ECO:0000256" key="3">
    <source>
        <dbReference type="ARBA" id="ARBA00022833"/>
    </source>
</evidence>
<dbReference type="GO" id="GO:0008270">
    <property type="term" value="F:zinc ion binding"/>
    <property type="evidence" value="ECO:0007669"/>
    <property type="project" value="UniProtKB-KW"/>
</dbReference>
<keyword evidence="9" id="KW-1185">Reference proteome</keyword>
<dbReference type="InterPro" id="IPR033467">
    <property type="entry name" value="Tesmin/TSO1-like_CXC"/>
</dbReference>
<dbReference type="InterPro" id="IPR013083">
    <property type="entry name" value="Znf_RING/FYVE/PHD"/>
</dbReference>
<keyword evidence="3" id="KW-0862">Zinc</keyword>
<protein>
    <submittedName>
        <fullName evidence="8">Uncharacterized protein</fullName>
    </submittedName>
</protein>
<proteinExistence type="inferred from homology"/>
<evidence type="ECO:0000256" key="4">
    <source>
        <dbReference type="PROSITE-ProRule" id="PRU00175"/>
    </source>
</evidence>
<evidence type="ECO:0000256" key="5">
    <source>
        <dbReference type="PROSITE-ProRule" id="PRU01396"/>
    </source>
</evidence>
<dbReference type="InterPro" id="IPR032049">
    <property type="entry name" value="Msl2-CXC"/>
</dbReference>
<evidence type="ECO:0000313" key="9">
    <source>
        <dbReference type="Proteomes" id="UP000594454"/>
    </source>
</evidence>
<feature type="domain" description="RING-type" evidence="6">
    <location>
        <begin position="41"/>
        <end position="82"/>
    </location>
</feature>
<dbReference type="InterPro" id="IPR037922">
    <property type="entry name" value="MSL2"/>
</dbReference>
<dbReference type="Gene3D" id="3.30.40.10">
    <property type="entry name" value="Zinc/RING finger domain, C3HC4 (zinc finger)"/>
    <property type="match status" value="1"/>
</dbReference>
<dbReference type="AlphaFoldDB" id="A0A7R8URR5"/>
<dbReference type="GO" id="GO:0016567">
    <property type="term" value="P:protein ubiquitination"/>
    <property type="evidence" value="ECO:0007669"/>
    <property type="project" value="TreeGrafter"/>
</dbReference>
<dbReference type="PROSITE" id="PS52051">
    <property type="entry name" value="CXC_MSL2"/>
    <property type="match status" value="1"/>
</dbReference>
<keyword evidence="2 4" id="KW-0863">Zinc-finger</keyword>
<dbReference type="OrthoDB" id="6412801at2759"/>
<dbReference type="InterPro" id="IPR001841">
    <property type="entry name" value="Znf_RING"/>
</dbReference>
<evidence type="ECO:0000256" key="2">
    <source>
        <dbReference type="ARBA" id="ARBA00022771"/>
    </source>
</evidence>
<evidence type="ECO:0000256" key="1">
    <source>
        <dbReference type="ARBA" id="ARBA00022723"/>
    </source>
</evidence>
<sequence length="516" mass="56754">MNATSLYVSTSRLVLQNDGEISQNWTDLYRLVPYLRQSLSCSVCSRLLVEPYTPVNVHCQHHVCKLCVRGRKNVRPLCSFCKSYDKYKENMQLRILLQCYKRLCEHIKSTSMYSIIKRQKQASLSVATAKPITNSSLVDFIEEGAMFQDNFQSNSGLKKSDYSILPCVFARTDVKSPSAEASLTAGVKQRANCAVDILATEPGTTSIGSHPPPIKTVSNGSAMYSVLYTGIGNKITIKRKVESDEEGVTREFPAETVSQKNSLKRRGCRCGNAAVTPGKLTCCGQRCPCYVESKSCVNCKCRGCRNPHRPDGGKVRPHIPELACYEIQVAEENTNGSLGLAATSGEGCQVPLQDFNSSKRLITELSGAKASHLSPVSSIDNIGRESFLITSDGSFQVVNVFASQAHQRLEKDQSTMHSRNMADVSQIVMQTDDTSNIFVHPNDISQHNASIFMSPNSSTITLSPIIMTASNPFPCQIFNDEEMVTSCSQPSPARTSLVDLVVTSNEPIIQENLQFQ</sequence>
<feature type="domain" description="CXC MSL2-type" evidence="7">
    <location>
        <begin position="263"/>
        <end position="314"/>
    </location>
</feature>
<evidence type="ECO:0000259" key="6">
    <source>
        <dbReference type="PROSITE" id="PS50089"/>
    </source>
</evidence>
<dbReference type="Pfam" id="PF16682">
    <property type="entry name" value="MSL2-CXC"/>
    <property type="match status" value="1"/>
</dbReference>
<dbReference type="GO" id="GO:0061630">
    <property type="term" value="F:ubiquitin protein ligase activity"/>
    <property type="evidence" value="ECO:0007669"/>
    <property type="project" value="InterPro"/>
</dbReference>
<comment type="similarity">
    <text evidence="5">Belongs to the MSL2 family.</text>
</comment>
<organism evidence="8 9">
    <name type="scientific">Hermetia illucens</name>
    <name type="common">Black soldier fly</name>
    <dbReference type="NCBI Taxonomy" id="343691"/>
    <lineage>
        <taxon>Eukaryota</taxon>
        <taxon>Metazoa</taxon>
        <taxon>Ecdysozoa</taxon>
        <taxon>Arthropoda</taxon>
        <taxon>Hexapoda</taxon>
        <taxon>Insecta</taxon>
        <taxon>Pterygota</taxon>
        <taxon>Neoptera</taxon>
        <taxon>Endopterygota</taxon>
        <taxon>Diptera</taxon>
        <taxon>Brachycera</taxon>
        <taxon>Stratiomyomorpha</taxon>
        <taxon>Stratiomyidae</taxon>
        <taxon>Hermetiinae</taxon>
        <taxon>Hermetia</taxon>
    </lineage>
</organism>
<dbReference type="Pfam" id="PF16685">
    <property type="entry name" value="zf-RING_10"/>
    <property type="match status" value="1"/>
</dbReference>
<dbReference type="FunCoup" id="A0A7R8URR5">
    <property type="interactions" value="7"/>
</dbReference>
<dbReference type="Proteomes" id="UP000594454">
    <property type="component" value="Chromosome 3"/>
</dbReference>
<dbReference type="PROSITE" id="PS00518">
    <property type="entry name" value="ZF_RING_1"/>
    <property type="match status" value="1"/>
</dbReference>
<dbReference type="CDD" id="cd13122">
    <property type="entry name" value="MSL2_CXC"/>
    <property type="match status" value="1"/>
</dbReference>
<dbReference type="InterPro" id="IPR032043">
    <property type="entry name" value="Msl2_Znf-RING"/>
</dbReference>